<keyword evidence="8" id="KW-1185">Reference proteome</keyword>
<dbReference type="GO" id="GO:1903024">
    <property type="term" value="P:positive regulation of ascospore-type prospore membrane formation"/>
    <property type="evidence" value="ECO:0007669"/>
    <property type="project" value="EnsemblFungi"/>
</dbReference>
<evidence type="ECO:0000256" key="3">
    <source>
        <dbReference type="ARBA" id="ARBA00022737"/>
    </source>
</evidence>
<feature type="region of interest" description="Disordered" evidence="5">
    <location>
        <begin position="134"/>
        <end position="157"/>
    </location>
</feature>
<evidence type="ECO:0000256" key="2">
    <source>
        <dbReference type="ARBA" id="ARBA00022574"/>
    </source>
</evidence>
<dbReference type="InterPro" id="IPR001680">
    <property type="entry name" value="WD40_rpt"/>
</dbReference>
<dbReference type="InterPro" id="IPR033010">
    <property type="entry name" value="Cdc20/Fizzy"/>
</dbReference>
<accession>W6MG04</accession>
<feature type="compositionally biased region" description="Polar residues" evidence="5">
    <location>
        <begin position="141"/>
        <end position="152"/>
    </location>
</feature>
<evidence type="ECO:0000313" key="7">
    <source>
        <dbReference type="EMBL" id="CDK24904.1"/>
    </source>
</evidence>
<dbReference type="GO" id="GO:1990757">
    <property type="term" value="F:ubiquitin ligase activator activity"/>
    <property type="evidence" value="ECO:0007669"/>
    <property type="project" value="EnsemblFungi"/>
</dbReference>
<dbReference type="PANTHER" id="PTHR19918:SF5">
    <property type="entry name" value="MEIOSIS-SPECIFIC APC_C ACTIVATOR PROTEIN AMA1"/>
    <property type="match status" value="1"/>
</dbReference>
<proteinExistence type="inferred from homology"/>
<feature type="repeat" description="WD" evidence="4">
    <location>
        <begin position="362"/>
        <end position="396"/>
    </location>
</feature>
<evidence type="ECO:0000256" key="5">
    <source>
        <dbReference type="SAM" id="MobiDB-lite"/>
    </source>
</evidence>
<dbReference type="InterPro" id="IPR056150">
    <property type="entry name" value="WD40_CDC20-Fz"/>
</dbReference>
<dbReference type="PANTHER" id="PTHR19918">
    <property type="entry name" value="CELL DIVISION CYCLE 20 CDC20 FIZZY -RELATED"/>
    <property type="match status" value="1"/>
</dbReference>
<organism evidence="7 8">
    <name type="scientific">Kuraishia capsulata CBS 1993</name>
    <dbReference type="NCBI Taxonomy" id="1382522"/>
    <lineage>
        <taxon>Eukaryota</taxon>
        <taxon>Fungi</taxon>
        <taxon>Dikarya</taxon>
        <taxon>Ascomycota</taxon>
        <taxon>Saccharomycotina</taxon>
        <taxon>Pichiomycetes</taxon>
        <taxon>Pichiales</taxon>
        <taxon>Pichiaceae</taxon>
        <taxon>Kuraishia</taxon>
    </lineage>
</organism>
<dbReference type="PROSITE" id="PS50082">
    <property type="entry name" value="WD_REPEATS_2"/>
    <property type="match status" value="1"/>
</dbReference>
<dbReference type="Proteomes" id="UP000019384">
    <property type="component" value="Unassembled WGS sequence"/>
</dbReference>
<dbReference type="InterPro" id="IPR015943">
    <property type="entry name" value="WD40/YVTN_repeat-like_dom_sf"/>
</dbReference>
<feature type="domain" description="CDC20/Fizzy WD40" evidence="6">
    <location>
        <begin position="228"/>
        <end position="530"/>
    </location>
</feature>
<reference evidence="7" key="2">
    <citation type="submission" date="2014-02" db="EMBL/GenBank/DDBJ databases">
        <title>Complete DNA sequence of /Kuraishia capsulata/ illustrates novel genomic features among budding yeasts (/Saccharomycotina/).</title>
        <authorList>
            <person name="Morales L."/>
            <person name="Noel B."/>
            <person name="Porcel B."/>
            <person name="Marcet-Houben M."/>
            <person name="Hullo M-F."/>
            <person name="Sacerdot C."/>
            <person name="Tekaia F."/>
            <person name="Leh-Louis V."/>
            <person name="Despons L."/>
            <person name="Khanna V."/>
            <person name="Aury J-M."/>
            <person name="Barbe V."/>
            <person name="Couloux A."/>
            <person name="Labadie K."/>
            <person name="Pelletier E."/>
            <person name="Souciet J-L."/>
            <person name="Boekhout T."/>
            <person name="Gabaldon T."/>
            <person name="Wincker P."/>
            <person name="Dujon B."/>
        </authorList>
    </citation>
    <scope>NUCLEOTIDE SEQUENCE</scope>
    <source>
        <strain evidence="7">CBS 1993</strain>
    </source>
</reference>
<dbReference type="GO" id="GO:0005680">
    <property type="term" value="C:anaphase-promoting complex"/>
    <property type="evidence" value="ECO:0007669"/>
    <property type="project" value="EnsemblFungi"/>
</dbReference>
<dbReference type="AlphaFoldDB" id="W6MG04"/>
<gene>
    <name evidence="7" type="ORF">KUCA_T00000871001</name>
</gene>
<dbReference type="Gene3D" id="2.130.10.10">
    <property type="entry name" value="YVTN repeat-like/Quinoprotein amine dehydrogenase"/>
    <property type="match status" value="1"/>
</dbReference>
<dbReference type="InterPro" id="IPR036322">
    <property type="entry name" value="WD40_repeat_dom_sf"/>
</dbReference>
<dbReference type="GO" id="GO:0031145">
    <property type="term" value="P:anaphase-promoting complex-dependent catabolic process"/>
    <property type="evidence" value="ECO:0007669"/>
    <property type="project" value="TreeGrafter"/>
</dbReference>
<dbReference type="GO" id="GO:1905786">
    <property type="term" value="P:positive regulation of anaphase-promoting complex-dependent catabolic process"/>
    <property type="evidence" value="ECO:0007669"/>
    <property type="project" value="EnsemblFungi"/>
</dbReference>
<dbReference type="GO" id="GO:0030476">
    <property type="term" value="P:ascospore wall assembly"/>
    <property type="evidence" value="ECO:0007669"/>
    <property type="project" value="EnsemblFungi"/>
</dbReference>
<reference evidence="7" key="1">
    <citation type="submission" date="2013-12" db="EMBL/GenBank/DDBJ databases">
        <authorList>
            <person name="Genoscope - CEA"/>
        </authorList>
    </citation>
    <scope>NUCLEOTIDE SEQUENCE</scope>
    <source>
        <strain evidence="7">CBS 1993</strain>
    </source>
</reference>
<protein>
    <recommendedName>
        <fullName evidence="6">CDC20/Fizzy WD40 domain-containing protein</fullName>
    </recommendedName>
</protein>
<dbReference type="EMBL" id="HG793125">
    <property type="protein sequence ID" value="CDK24904.1"/>
    <property type="molecule type" value="Genomic_DNA"/>
</dbReference>
<dbReference type="GeneID" id="34518307"/>
<dbReference type="GO" id="GO:0007130">
    <property type="term" value="P:synaptonemal complex assembly"/>
    <property type="evidence" value="ECO:0007669"/>
    <property type="project" value="EnsemblFungi"/>
</dbReference>
<name>W6MG04_9ASCO</name>
<sequence>MIACLNQAVVCVRLCVRPPRPPHLKCCSFIVCFSNKTTTYPFSMSYLTPPSSGRRGAWHTSGTYPILDRFIPHISANSQSQTPVQHTTQDEAFNGRRHLHLGVQRNGTRGLLFYEDDPRSITAGTFNIGDLDEASQGAERSGSNHSASQTTKKVSKKAAQNDLAQALGLPSGKRVLCYSPVSLTKSKRRHNHSPISMGSIPKLSLSLNVKTNPKKKKVAKPEVSFKVLDAPGLRNDFYSNLVSWSATSNKVAVGLNCAVYVRSEIGETVPVDLNDDEVITCVSFSFHDLLAIGTKTGRIILCTPSNNKVEWSEILRPSTGVSCILWFKDSKIFIAGDELGDITFYQVETTPTGHKFSVKLSMRCHQQQICGIALSRDQKQITVGGNDNCCTVWDISDIASPQLRFYLPHKAAVKAIAYCPWSPSLIATGGGSKDRMIKFWHANSGTLLDSFNAKGQITSLVWSKSKKQILATFGFSDFEEPCLICVYSYPSMKPVVQVPASSGMRVLSAVQSPDSKSICTAINDQSVRFYDFWESSIWLTSGSQERGLFGSEIIELSEGVSKDHGVIR</sequence>
<dbReference type="SUPFAM" id="SSF50978">
    <property type="entry name" value="WD40 repeat-like"/>
    <property type="match status" value="1"/>
</dbReference>
<comment type="similarity">
    <text evidence="1">Belongs to the WD repeat CDC20/Fizzy family.</text>
</comment>
<dbReference type="Pfam" id="PF24807">
    <property type="entry name" value="WD40_CDC20-Fz"/>
    <property type="match status" value="1"/>
</dbReference>
<keyword evidence="2 4" id="KW-0853">WD repeat</keyword>
<dbReference type="OrthoDB" id="10263272at2759"/>
<dbReference type="RefSeq" id="XP_022456919.1">
    <property type="nucleotide sequence ID" value="XM_022605452.1"/>
</dbReference>
<keyword evidence="3" id="KW-0677">Repeat</keyword>
<dbReference type="GO" id="GO:0010997">
    <property type="term" value="F:anaphase-promoting complex binding"/>
    <property type="evidence" value="ECO:0007669"/>
    <property type="project" value="InterPro"/>
</dbReference>
<dbReference type="SMART" id="SM00320">
    <property type="entry name" value="WD40"/>
    <property type="match status" value="6"/>
</dbReference>
<dbReference type="STRING" id="1382522.W6MG04"/>
<evidence type="ECO:0000256" key="4">
    <source>
        <dbReference type="PROSITE-ProRule" id="PRU00221"/>
    </source>
</evidence>
<evidence type="ECO:0000313" key="8">
    <source>
        <dbReference type="Proteomes" id="UP000019384"/>
    </source>
</evidence>
<evidence type="ECO:0000259" key="6">
    <source>
        <dbReference type="Pfam" id="PF24807"/>
    </source>
</evidence>
<dbReference type="GO" id="GO:0044778">
    <property type="term" value="P:meiotic DNA integrity checkpoint signaling"/>
    <property type="evidence" value="ECO:0007669"/>
    <property type="project" value="EnsemblFungi"/>
</dbReference>
<dbReference type="HOGENOM" id="CLU_014831_3_3_1"/>
<evidence type="ECO:0000256" key="1">
    <source>
        <dbReference type="ARBA" id="ARBA00006445"/>
    </source>
</evidence>